<evidence type="ECO:0000313" key="1">
    <source>
        <dbReference type="EMBL" id="MFB2894026.1"/>
    </source>
</evidence>
<dbReference type="Proteomes" id="UP001576784">
    <property type="component" value="Unassembled WGS sequence"/>
</dbReference>
<dbReference type="RefSeq" id="WP_413263679.1">
    <property type="nucleotide sequence ID" value="NZ_JBHFNR010000092.1"/>
</dbReference>
<evidence type="ECO:0000313" key="2">
    <source>
        <dbReference type="Proteomes" id="UP001576784"/>
    </source>
</evidence>
<feature type="non-terminal residue" evidence="1">
    <location>
        <position position="93"/>
    </location>
</feature>
<comment type="caution">
    <text evidence="1">The sequence shown here is derived from an EMBL/GenBank/DDBJ whole genome shotgun (WGS) entry which is preliminary data.</text>
</comment>
<organism evidence="1 2">
    <name type="scientific">Floridaenema flaviceps BLCC-F50</name>
    <dbReference type="NCBI Taxonomy" id="3153642"/>
    <lineage>
        <taxon>Bacteria</taxon>
        <taxon>Bacillati</taxon>
        <taxon>Cyanobacteriota</taxon>
        <taxon>Cyanophyceae</taxon>
        <taxon>Oscillatoriophycideae</taxon>
        <taxon>Aerosakkonematales</taxon>
        <taxon>Aerosakkonemataceae</taxon>
        <taxon>Floridanema</taxon>
        <taxon>Floridanema flaviceps</taxon>
    </lineage>
</organism>
<reference evidence="1 2" key="1">
    <citation type="submission" date="2024-09" db="EMBL/GenBank/DDBJ databases">
        <title>Floridaenema gen nov. (Aerosakkonemataceae, Aerosakkonematales ord. nov., Cyanobacteria) from benthic tropical and subtropical fresh waters, with the description of four new species.</title>
        <authorList>
            <person name="Moretto J.A."/>
            <person name="Berthold D.E."/>
            <person name="Lefler F.W."/>
            <person name="Huang I.-S."/>
            <person name="Laughinghouse H. IV."/>
        </authorList>
    </citation>
    <scope>NUCLEOTIDE SEQUENCE [LARGE SCALE GENOMIC DNA]</scope>
    <source>
        <strain evidence="1 2">BLCC-F50</strain>
    </source>
</reference>
<proteinExistence type="predicted"/>
<protein>
    <submittedName>
        <fullName evidence="1">Uncharacterized protein</fullName>
    </submittedName>
</protein>
<keyword evidence="2" id="KW-1185">Reference proteome</keyword>
<sequence>MDITEQLLNSQNQWDDYRASPSEFFTHVEDSVIADLLGQEEVSSRTAANEKNALYWCSQAAKYGQFGYVVTGIWLNRLRQWKHLWHRKANKFG</sequence>
<accession>A0ABV4XQN0</accession>
<name>A0ABV4XQN0_9CYAN</name>
<gene>
    <name evidence="1" type="ORF">ACE1CI_14040</name>
</gene>
<dbReference type="EMBL" id="JBHFNR010000092">
    <property type="protein sequence ID" value="MFB2894026.1"/>
    <property type="molecule type" value="Genomic_DNA"/>
</dbReference>